<accession>A0A8J2VV91</accession>
<organism evidence="1 2">
    <name type="scientific">Pullulanibacillus camelliae</name>
    <dbReference type="NCBI Taxonomy" id="1707096"/>
    <lineage>
        <taxon>Bacteria</taxon>
        <taxon>Bacillati</taxon>
        <taxon>Bacillota</taxon>
        <taxon>Bacilli</taxon>
        <taxon>Bacillales</taxon>
        <taxon>Sporolactobacillaceae</taxon>
        <taxon>Pullulanibacillus</taxon>
    </lineage>
</organism>
<evidence type="ECO:0000313" key="1">
    <source>
        <dbReference type="EMBL" id="GGE40673.1"/>
    </source>
</evidence>
<protein>
    <submittedName>
        <fullName evidence="1">Uncharacterized protein</fullName>
    </submittedName>
</protein>
<dbReference type="EMBL" id="BMIR01000007">
    <property type="protein sequence ID" value="GGE40673.1"/>
    <property type="molecule type" value="Genomic_DNA"/>
</dbReference>
<evidence type="ECO:0000313" key="2">
    <source>
        <dbReference type="Proteomes" id="UP000628775"/>
    </source>
</evidence>
<gene>
    <name evidence="1" type="ORF">GCM10011391_19330</name>
</gene>
<reference evidence="1" key="1">
    <citation type="journal article" date="2014" name="Int. J. Syst. Evol. Microbiol.">
        <title>Complete genome sequence of Corynebacterium casei LMG S-19264T (=DSM 44701T), isolated from a smear-ripened cheese.</title>
        <authorList>
            <consortium name="US DOE Joint Genome Institute (JGI-PGF)"/>
            <person name="Walter F."/>
            <person name="Albersmeier A."/>
            <person name="Kalinowski J."/>
            <person name="Ruckert C."/>
        </authorList>
    </citation>
    <scope>NUCLEOTIDE SEQUENCE</scope>
    <source>
        <strain evidence="1">CGMCC 1.15371</strain>
    </source>
</reference>
<reference evidence="1" key="2">
    <citation type="submission" date="2020-09" db="EMBL/GenBank/DDBJ databases">
        <authorList>
            <person name="Sun Q."/>
            <person name="Zhou Y."/>
        </authorList>
    </citation>
    <scope>NUCLEOTIDE SEQUENCE</scope>
    <source>
        <strain evidence="1">CGMCC 1.15371</strain>
    </source>
</reference>
<sequence>MIMKEKGVYTFAQLEEAEVNKIQELENCLGVTLIAYENNKEEIKHREGLS</sequence>
<keyword evidence="2" id="KW-1185">Reference proteome</keyword>
<name>A0A8J2VV91_9BACL</name>
<dbReference type="AlphaFoldDB" id="A0A8J2VV91"/>
<proteinExistence type="predicted"/>
<dbReference type="Proteomes" id="UP000628775">
    <property type="component" value="Unassembled WGS sequence"/>
</dbReference>
<comment type="caution">
    <text evidence="1">The sequence shown here is derived from an EMBL/GenBank/DDBJ whole genome shotgun (WGS) entry which is preliminary data.</text>
</comment>